<protein>
    <submittedName>
        <fullName evidence="1">Uncharacterized protein</fullName>
    </submittedName>
</protein>
<organism evidence="1">
    <name type="scientific">Cucumis melo</name>
    <name type="common">Muskmelon</name>
    <dbReference type="NCBI Taxonomy" id="3656"/>
    <lineage>
        <taxon>Eukaryota</taxon>
        <taxon>Viridiplantae</taxon>
        <taxon>Streptophyta</taxon>
        <taxon>Embryophyta</taxon>
        <taxon>Tracheophyta</taxon>
        <taxon>Spermatophyta</taxon>
        <taxon>Magnoliopsida</taxon>
        <taxon>eudicotyledons</taxon>
        <taxon>Gunneridae</taxon>
        <taxon>Pentapetalae</taxon>
        <taxon>rosids</taxon>
        <taxon>fabids</taxon>
        <taxon>Cucurbitales</taxon>
        <taxon>Cucurbitaceae</taxon>
        <taxon>Benincaseae</taxon>
        <taxon>Cucumis</taxon>
    </lineage>
</organism>
<dbReference type="Gramene" id="MELO3C031773.2.1">
    <property type="protein sequence ID" value="MELO3C031773.2.1"/>
    <property type="gene ID" value="MELO3C031773.2"/>
</dbReference>
<proteinExistence type="predicted"/>
<dbReference type="AlphaFoldDB" id="A0A9I9ECA1"/>
<evidence type="ECO:0000313" key="1">
    <source>
        <dbReference type="EnsemblPlants" id="MELO3C031773.2.1"/>
    </source>
</evidence>
<sequence length="33" mass="3963">MRRTKQREINKSDLTSLWVSNFTVKAVDSCWFD</sequence>
<accession>A0A9I9ECA1</accession>
<dbReference type="EnsemblPlants" id="MELO3C031773.2.1">
    <property type="protein sequence ID" value="MELO3C031773.2.1"/>
    <property type="gene ID" value="MELO3C031773.2"/>
</dbReference>
<name>A0A9I9ECA1_CUCME</name>
<reference evidence="1" key="1">
    <citation type="submission" date="2023-03" db="UniProtKB">
        <authorList>
            <consortium name="EnsemblPlants"/>
        </authorList>
    </citation>
    <scope>IDENTIFICATION</scope>
</reference>